<dbReference type="Gene3D" id="1.25.40.20">
    <property type="entry name" value="Ankyrin repeat-containing domain"/>
    <property type="match status" value="1"/>
</dbReference>
<dbReference type="PhylomeDB" id="A0A0G4HPR0"/>
<dbReference type="AlphaFoldDB" id="A0A0G4HPR0"/>
<dbReference type="SUPFAM" id="SSF48403">
    <property type="entry name" value="Ankyrin repeat"/>
    <property type="match status" value="1"/>
</dbReference>
<proteinExistence type="predicted"/>
<gene>
    <name evidence="1" type="ORF">Cvel_29844</name>
</gene>
<name>A0A0G4HPR0_9ALVE</name>
<dbReference type="VEuPathDB" id="CryptoDB:Cvel_29844"/>
<evidence type="ECO:0000313" key="1">
    <source>
        <dbReference type="EMBL" id="CEM46161.1"/>
    </source>
</evidence>
<sequence length="149" mass="16383">MNAQYCIDLSPLLACDIRNVIRSFTPIGADQLYETLEEFFEAEEGEERRAKREDLALLLHVGADVDGFINNNIVLIKAVLATSLEATKILVEAGVGVGVRDSDGDSLLHMSGIAFEITEFLVSCGADVNRGPSTLKKLVRGLQLRNIWY</sequence>
<dbReference type="InterPro" id="IPR036770">
    <property type="entry name" value="Ankyrin_rpt-contain_sf"/>
</dbReference>
<protein>
    <submittedName>
        <fullName evidence="1">Uncharacterized protein</fullName>
    </submittedName>
</protein>
<reference evidence="1" key="1">
    <citation type="submission" date="2014-11" db="EMBL/GenBank/DDBJ databases">
        <authorList>
            <person name="Otto D Thomas"/>
            <person name="Naeem Raeece"/>
        </authorList>
    </citation>
    <scope>NUCLEOTIDE SEQUENCE</scope>
</reference>
<dbReference type="EMBL" id="CDMZ01003382">
    <property type="protein sequence ID" value="CEM46161.1"/>
    <property type="molecule type" value="Genomic_DNA"/>
</dbReference>
<accession>A0A0G4HPR0</accession>
<organism evidence="1">
    <name type="scientific">Chromera velia CCMP2878</name>
    <dbReference type="NCBI Taxonomy" id="1169474"/>
    <lineage>
        <taxon>Eukaryota</taxon>
        <taxon>Sar</taxon>
        <taxon>Alveolata</taxon>
        <taxon>Colpodellida</taxon>
        <taxon>Chromeraceae</taxon>
        <taxon>Chromera</taxon>
    </lineage>
</organism>